<evidence type="ECO:0000313" key="3">
    <source>
        <dbReference type="EMBL" id="RSK38610.1"/>
    </source>
</evidence>
<proteinExistence type="predicted"/>
<dbReference type="PROSITE" id="PS51257">
    <property type="entry name" value="PROKAR_LIPOPROTEIN"/>
    <property type="match status" value="1"/>
</dbReference>
<dbReference type="Proteomes" id="UP000270620">
    <property type="component" value="Unassembled WGS sequence"/>
</dbReference>
<feature type="signal peptide" evidence="1">
    <location>
        <begin position="1"/>
        <end position="21"/>
    </location>
</feature>
<comment type="caution">
    <text evidence="3">The sequence shown here is derived from an EMBL/GenBank/DDBJ whole genome shotgun (WGS) entry which is preliminary data.</text>
</comment>
<accession>A0A428JWV7</accession>
<dbReference type="InterPro" id="IPR024311">
    <property type="entry name" value="Lipocalin-like"/>
</dbReference>
<dbReference type="AlphaFoldDB" id="A0A428JWV7"/>
<keyword evidence="4" id="KW-1185">Reference proteome</keyword>
<feature type="domain" description="Lipocalin-like" evidence="2">
    <location>
        <begin position="28"/>
        <end position="95"/>
    </location>
</feature>
<dbReference type="EMBL" id="RWBG01000005">
    <property type="protein sequence ID" value="RSK38610.1"/>
    <property type="molecule type" value="Genomic_DNA"/>
</dbReference>
<organism evidence="3 4">
    <name type="scientific">Mangrovimonas spongiae</name>
    <dbReference type="NCBI Taxonomy" id="2494697"/>
    <lineage>
        <taxon>Bacteria</taxon>
        <taxon>Pseudomonadati</taxon>
        <taxon>Bacteroidota</taxon>
        <taxon>Flavobacteriia</taxon>
        <taxon>Flavobacteriales</taxon>
        <taxon>Flavobacteriaceae</taxon>
        <taxon>Mangrovimonas</taxon>
    </lineage>
</organism>
<evidence type="ECO:0000313" key="4">
    <source>
        <dbReference type="Proteomes" id="UP000270620"/>
    </source>
</evidence>
<keyword evidence="1" id="KW-0732">Signal</keyword>
<protein>
    <submittedName>
        <fullName evidence="3">Lipocalin</fullName>
    </submittedName>
</protein>
<name>A0A428JWV7_9FLAO</name>
<dbReference type="Pfam" id="PF13648">
    <property type="entry name" value="Lipocalin_4"/>
    <property type="match status" value="1"/>
</dbReference>
<gene>
    <name evidence="3" type="ORF">EJA19_11165</name>
</gene>
<evidence type="ECO:0000259" key="2">
    <source>
        <dbReference type="Pfam" id="PF13648"/>
    </source>
</evidence>
<sequence length="158" mass="18026">MKNNFLLLLLFLVLVSCGATKSVSKRVMKGYWTLDTITYSESGKFNVTLFNDASTDCFTNSTWRFIPNNNTGIYTLTGSDCNASEDRHFVFTIDEVDKESGLYDFLLKPTNAKHKSETNHGFRVKLAQLSETSMQWQQTVSLEGKPFTIYMNFSKINE</sequence>
<dbReference type="OrthoDB" id="1121756at2"/>
<feature type="chain" id="PRO_5019357642" evidence="1">
    <location>
        <begin position="22"/>
        <end position="158"/>
    </location>
</feature>
<evidence type="ECO:0000256" key="1">
    <source>
        <dbReference type="SAM" id="SignalP"/>
    </source>
</evidence>
<dbReference type="RefSeq" id="WP_125468454.1">
    <property type="nucleotide sequence ID" value="NZ_RWBG01000005.1"/>
</dbReference>
<reference evidence="3 4" key="1">
    <citation type="submission" date="2018-12" db="EMBL/GenBank/DDBJ databases">
        <title>Mangrovimonas spongiae sp. nov., a novel member of the genus Mangrovimonas isolated from marine sponge.</title>
        <authorList>
            <person name="Zhuang L."/>
            <person name="Luo L."/>
        </authorList>
    </citation>
    <scope>NUCLEOTIDE SEQUENCE [LARGE SCALE GENOMIC DNA]</scope>
    <source>
        <strain evidence="3 4">HN-E26</strain>
    </source>
</reference>